<feature type="compositionally biased region" description="Acidic residues" evidence="1">
    <location>
        <begin position="88"/>
        <end position="105"/>
    </location>
</feature>
<dbReference type="InterPro" id="IPR049481">
    <property type="entry name" value="SMN_G2-BD"/>
</dbReference>
<dbReference type="Proteomes" id="UP000256964">
    <property type="component" value="Unassembled WGS sequence"/>
</dbReference>
<dbReference type="InterPro" id="IPR047313">
    <property type="entry name" value="SMN_C"/>
</dbReference>
<dbReference type="STRING" id="139420.A0A371DG47"/>
<dbReference type="OrthoDB" id="197400at2759"/>
<dbReference type="Pfam" id="PF20636">
    <property type="entry name" value="SMN_G2-BD"/>
    <property type="match status" value="1"/>
</dbReference>
<organism evidence="3 4">
    <name type="scientific">Lentinus brumalis</name>
    <dbReference type="NCBI Taxonomy" id="2498619"/>
    <lineage>
        <taxon>Eukaryota</taxon>
        <taxon>Fungi</taxon>
        <taxon>Dikarya</taxon>
        <taxon>Basidiomycota</taxon>
        <taxon>Agaricomycotina</taxon>
        <taxon>Agaricomycetes</taxon>
        <taxon>Polyporales</taxon>
        <taxon>Polyporaceae</taxon>
        <taxon>Lentinus</taxon>
    </lineage>
</organism>
<protein>
    <recommendedName>
        <fullName evidence="2">Survival Motor Neuron Gemin2-binding domain-containing protein</fullName>
    </recommendedName>
</protein>
<dbReference type="EMBL" id="KZ857394">
    <property type="protein sequence ID" value="RDX51476.1"/>
    <property type="molecule type" value="Genomic_DNA"/>
</dbReference>
<gene>
    <name evidence="3" type="ORF">OH76DRAFT_1401346</name>
</gene>
<feature type="compositionally biased region" description="Acidic residues" evidence="1">
    <location>
        <begin position="284"/>
        <end position="303"/>
    </location>
</feature>
<feature type="region of interest" description="Disordered" evidence="1">
    <location>
        <begin position="269"/>
        <end position="303"/>
    </location>
</feature>
<feature type="region of interest" description="Disordered" evidence="1">
    <location>
        <begin position="157"/>
        <end position="182"/>
    </location>
</feature>
<feature type="region of interest" description="Disordered" evidence="1">
    <location>
        <begin position="1"/>
        <end position="110"/>
    </location>
</feature>
<dbReference type="CDD" id="cd22852">
    <property type="entry name" value="SMN_C"/>
    <property type="match status" value="1"/>
</dbReference>
<name>A0A371DG47_9APHY</name>
<feature type="compositionally biased region" description="Polar residues" evidence="1">
    <location>
        <begin position="40"/>
        <end position="51"/>
    </location>
</feature>
<reference evidence="3 4" key="1">
    <citation type="journal article" date="2018" name="Biotechnol. Biofuels">
        <title>Integrative visual omics of the white-rot fungus Polyporus brumalis exposes the biotechnological potential of its oxidative enzymes for delignifying raw plant biomass.</title>
        <authorList>
            <person name="Miyauchi S."/>
            <person name="Rancon A."/>
            <person name="Drula E."/>
            <person name="Hage H."/>
            <person name="Chaduli D."/>
            <person name="Favel A."/>
            <person name="Grisel S."/>
            <person name="Henrissat B."/>
            <person name="Herpoel-Gimbert I."/>
            <person name="Ruiz-Duenas F.J."/>
            <person name="Chevret D."/>
            <person name="Hainaut M."/>
            <person name="Lin J."/>
            <person name="Wang M."/>
            <person name="Pangilinan J."/>
            <person name="Lipzen A."/>
            <person name="Lesage-Meessen L."/>
            <person name="Navarro D."/>
            <person name="Riley R."/>
            <person name="Grigoriev I.V."/>
            <person name="Zhou S."/>
            <person name="Raouche S."/>
            <person name="Rosso M.N."/>
        </authorList>
    </citation>
    <scope>NUCLEOTIDE SEQUENCE [LARGE SCALE GENOMIC DNA]</scope>
    <source>
        <strain evidence="3 4">BRFM 1820</strain>
    </source>
</reference>
<feature type="domain" description="Survival Motor Neuron Gemin2-binding" evidence="2">
    <location>
        <begin position="111"/>
        <end position="126"/>
    </location>
</feature>
<evidence type="ECO:0000313" key="3">
    <source>
        <dbReference type="EMBL" id="RDX51476.1"/>
    </source>
</evidence>
<sequence length="303" mass="32519">MMRQIVSYDDIATPQPPTSPTKPQTNPATAQPPAKKRKTAPNQRQGGSRPQQHWDDPGNQAPPMNYDDVPAPASSTTIGTGVDVEAAGGEEEYYEEEEEEEEEESRELSHDEIWDDSALIDAWNSAAAEYEAYHGPGKSWKNETVKKSPLSWYNVPPATTSKSKQNATALSASAENVTNGTSTHEAAAASGFGADSAPLNFDTFVPSHDPSLAAAAGSLLTVPAMDGMSGAGTGSEMAMASQDEAFSRAMTAMYWSGYWTAVYHARRNESAQQGGAHVNSDSAQQEEEGVEEDEDEEMLPAQR</sequence>
<evidence type="ECO:0000256" key="1">
    <source>
        <dbReference type="SAM" id="MobiDB-lite"/>
    </source>
</evidence>
<dbReference type="AlphaFoldDB" id="A0A371DG47"/>
<proteinExistence type="predicted"/>
<accession>A0A371DG47</accession>
<feature type="compositionally biased region" description="Low complexity" evidence="1">
    <location>
        <begin position="21"/>
        <end position="33"/>
    </location>
</feature>
<keyword evidence="4" id="KW-1185">Reference proteome</keyword>
<dbReference type="CDD" id="cd22851">
    <property type="entry name" value="SMN_N"/>
    <property type="match status" value="1"/>
</dbReference>
<evidence type="ECO:0000259" key="2">
    <source>
        <dbReference type="Pfam" id="PF20636"/>
    </source>
</evidence>
<evidence type="ECO:0000313" key="4">
    <source>
        <dbReference type="Proteomes" id="UP000256964"/>
    </source>
</evidence>